<evidence type="ECO:0000256" key="1">
    <source>
        <dbReference type="ARBA" id="ARBA00001933"/>
    </source>
</evidence>
<dbReference type="Gene3D" id="3.90.1150.10">
    <property type="entry name" value="Aspartate Aminotransferase, domain 1"/>
    <property type="match status" value="1"/>
</dbReference>
<dbReference type="PANTHER" id="PTHR30244">
    <property type="entry name" value="TRANSAMINASE"/>
    <property type="match status" value="1"/>
</dbReference>
<dbReference type="Proteomes" id="UP000578352">
    <property type="component" value="Unassembled WGS sequence"/>
</dbReference>
<dbReference type="Pfam" id="PF01041">
    <property type="entry name" value="DegT_DnrJ_EryC1"/>
    <property type="match status" value="1"/>
</dbReference>
<evidence type="ECO:0000256" key="3">
    <source>
        <dbReference type="PIRSR" id="PIRSR000390-2"/>
    </source>
</evidence>
<dbReference type="PANTHER" id="PTHR30244:SF34">
    <property type="entry name" value="DTDP-4-AMINO-4,6-DIDEOXYGALACTOSE TRANSAMINASE"/>
    <property type="match status" value="1"/>
</dbReference>
<evidence type="ECO:0000313" key="7">
    <source>
        <dbReference type="Proteomes" id="UP000578352"/>
    </source>
</evidence>
<evidence type="ECO:0000256" key="2">
    <source>
        <dbReference type="PIRSR" id="PIRSR000390-1"/>
    </source>
</evidence>
<keyword evidence="3 4" id="KW-0663">Pyridoxal phosphate</keyword>
<dbReference type="PIRSF" id="PIRSF000390">
    <property type="entry name" value="PLP_StrS"/>
    <property type="match status" value="1"/>
</dbReference>
<organism evidence="6 7">
    <name type="scientific">Leifsonia shinshuensis</name>
    <dbReference type="NCBI Taxonomy" id="150026"/>
    <lineage>
        <taxon>Bacteria</taxon>
        <taxon>Bacillati</taxon>
        <taxon>Actinomycetota</taxon>
        <taxon>Actinomycetes</taxon>
        <taxon>Micrococcales</taxon>
        <taxon>Microbacteriaceae</taxon>
        <taxon>Leifsonia</taxon>
    </lineage>
</organism>
<comment type="cofactor">
    <cofactor evidence="1">
        <name>pyridoxal 5'-phosphate</name>
        <dbReference type="ChEBI" id="CHEBI:597326"/>
    </cofactor>
</comment>
<dbReference type="InterPro" id="IPR015422">
    <property type="entry name" value="PyrdxlP-dep_Trfase_small"/>
</dbReference>
<evidence type="ECO:0000313" key="6">
    <source>
        <dbReference type="EMBL" id="NYJ25935.1"/>
    </source>
</evidence>
<evidence type="ECO:0000256" key="4">
    <source>
        <dbReference type="RuleBase" id="RU004508"/>
    </source>
</evidence>
<keyword evidence="5" id="KW-0175">Coiled coil</keyword>
<accession>A0A853D5N1</accession>
<dbReference type="AlphaFoldDB" id="A0A853D5N1"/>
<dbReference type="GO" id="GO:0030170">
    <property type="term" value="F:pyridoxal phosphate binding"/>
    <property type="evidence" value="ECO:0007669"/>
    <property type="project" value="TreeGrafter"/>
</dbReference>
<protein>
    <submittedName>
        <fullName evidence="6">dTDP-4-amino-4,6-dideoxygalactose transaminase</fullName>
    </submittedName>
</protein>
<dbReference type="GO" id="GO:0000271">
    <property type="term" value="P:polysaccharide biosynthetic process"/>
    <property type="evidence" value="ECO:0007669"/>
    <property type="project" value="TreeGrafter"/>
</dbReference>
<feature type="active site" description="Proton acceptor" evidence="2">
    <location>
        <position position="213"/>
    </location>
</feature>
<feature type="modified residue" description="N6-(pyridoxal phosphate)lysine" evidence="3">
    <location>
        <position position="213"/>
    </location>
</feature>
<sequence>MTVFDVVLTDASLAVNGGARAVSEALPPMYPGGMRIGAEEEAAVLDVLRSKRLFRYYGPGEAPSKVEELEAAVAEKFGVAHVLAVSSGSIALASSLAALGVGPGDEVIVPAYTWIASAAAVLFVGGVPVIAEVDESLTLDVADVANRITDRTKVILTVHMRGGASDMDGLLELARRHDLRILEDTAQACGASFHGRRLGTIGDIGIFSLQFNKILTSGEGGLVTTNSRSLYERALMFHDVAGSLRASLKETGTFVGTTGRMSELQGAVAGAQLEKLDDILADARRNHAALRAQVAEIATAAGVTWRHQWDPAGDAGIALIGFLPDSARTGQVVTALQSEGVPATRLFNPAITDYHVAYHWDPMIQGRSWSSRTPWDAAPDITRLDPSSCPRTNELLERAIHIDVSPDYTPAQIAQIGHGVNKVLAALLG</sequence>
<dbReference type="RefSeq" id="WP_179608903.1">
    <property type="nucleotide sequence ID" value="NZ_BAABEH010000001.1"/>
</dbReference>
<dbReference type="InterPro" id="IPR015424">
    <property type="entry name" value="PyrdxlP-dep_Trfase"/>
</dbReference>
<dbReference type="SUPFAM" id="SSF53383">
    <property type="entry name" value="PLP-dependent transferases"/>
    <property type="match status" value="1"/>
</dbReference>
<dbReference type="EMBL" id="JACCFL010000001">
    <property type="protein sequence ID" value="NYJ25935.1"/>
    <property type="molecule type" value="Genomic_DNA"/>
</dbReference>
<dbReference type="InterPro" id="IPR000653">
    <property type="entry name" value="DegT/StrS_aminotransferase"/>
</dbReference>
<dbReference type="Gene3D" id="3.40.640.10">
    <property type="entry name" value="Type I PLP-dependent aspartate aminotransferase-like (Major domain)"/>
    <property type="match status" value="1"/>
</dbReference>
<name>A0A853D5N1_9MICO</name>
<reference evidence="6 7" key="1">
    <citation type="submission" date="2020-07" db="EMBL/GenBank/DDBJ databases">
        <title>Sequencing the genomes of 1000 actinobacteria strains.</title>
        <authorList>
            <person name="Klenk H.-P."/>
        </authorList>
    </citation>
    <scope>NUCLEOTIDE SEQUENCE [LARGE SCALE GENOMIC DNA]</scope>
    <source>
        <strain evidence="6 7">DSM 15165</strain>
    </source>
</reference>
<comment type="similarity">
    <text evidence="4">Belongs to the DegT/DnrJ/EryC1 family.</text>
</comment>
<gene>
    <name evidence="6" type="ORF">HNR13_004222</name>
</gene>
<evidence type="ECO:0000256" key="5">
    <source>
        <dbReference type="SAM" id="Coils"/>
    </source>
</evidence>
<dbReference type="CDD" id="cd00616">
    <property type="entry name" value="AHBA_syn"/>
    <property type="match status" value="1"/>
</dbReference>
<proteinExistence type="inferred from homology"/>
<dbReference type="GO" id="GO:0008483">
    <property type="term" value="F:transaminase activity"/>
    <property type="evidence" value="ECO:0007669"/>
    <property type="project" value="TreeGrafter"/>
</dbReference>
<feature type="coiled-coil region" evidence="5">
    <location>
        <begin position="273"/>
        <end position="300"/>
    </location>
</feature>
<comment type="caution">
    <text evidence="6">The sequence shown here is derived from an EMBL/GenBank/DDBJ whole genome shotgun (WGS) entry which is preliminary data.</text>
</comment>
<dbReference type="InterPro" id="IPR015421">
    <property type="entry name" value="PyrdxlP-dep_Trfase_major"/>
</dbReference>